<dbReference type="Proteomes" id="UP001161017">
    <property type="component" value="Unassembled WGS sequence"/>
</dbReference>
<reference evidence="4" key="1">
    <citation type="journal article" date="2023" name="Genome Biol. Evol.">
        <title>First Whole Genome Sequence and Flow Cytometry Genome Size Data for the Lichen-Forming Fungus Ramalina farinacea (Ascomycota).</title>
        <authorList>
            <person name="Llewellyn T."/>
            <person name="Mian S."/>
            <person name="Hill R."/>
            <person name="Leitch I.J."/>
            <person name="Gaya E."/>
        </authorList>
    </citation>
    <scope>NUCLEOTIDE SEQUENCE</scope>
    <source>
        <strain evidence="4">LIQ254RAFAR</strain>
    </source>
</reference>
<organism evidence="4 5">
    <name type="scientific">Ramalina farinacea</name>
    <dbReference type="NCBI Taxonomy" id="258253"/>
    <lineage>
        <taxon>Eukaryota</taxon>
        <taxon>Fungi</taxon>
        <taxon>Dikarya</taxon>
        <taxon>Ascomycota</taxon>
        <taxon>Pezizomycotina</taxon>
        <taxon>Lecanoromycetes</taxon>
        <taxon>OSLEUM clade</taxon>
        <taxon>Lecanoromycetidae</taxon>
        <taxon>Lecanorales</taxon>
        <taxon>Lecanorineae</taxon>
        <taxon>Ramalinaceae</taxon>
        <taxon>Ramalina</taxon>
    </lineage>
</organism>
<dbReference type="GO" id="GO:0000252">
    <property type="term" value="F:3-beta-hydroxysteroid dehydrogenase [NAD(P)+]/C4-decarboxylase activity"/>
    <property type="evidence" value="ECO:0007669"/>
    <property type="project" value="UniProtKB-EC"/>
</dbReference>
<keyword evidence="5" id="KW-1185">Reference proteome</keyword>
<keyword evidence="2 4" id="KW-0560">Oxidoreductase</keyword>
<dbReference type="Pfam" id="PF01073">
    <property type="entry name" value="3Beta_HSD"/>
    <property type="match status" value="1"/>
</dbReference>
<gene>
    <name evidence="4" type="primary">ERG26_3</name>
    <name evidence="4" type="ORF">OHK93_002752</name>
</gene>
<dbReference type="Gene3D" id="3.40.50.720">
    <property type="entry name" value="NAD(P)-binding Rossmann-like Domain"/>
    <property type="match status" value="1"/>
</dbReference>
<proteinExistence type="inferred from homology"/>
<protein>
    <submittedName>
        <fullName evidence="4">Erg26, C-3 sterol dehydrogenase</fullName>
        <ecNumber evidence="4">1.1.1.170</ecNumber>
    </submittedName>
</protein>
<comment type="similarity">
    <text evidence="1">Belongs to the 3-beta-HSD family.</text>
</comment>
<name>A0AA43QVA3_9LECA</name>
<dbReference type="EMBL" id="JAPUFD010000015">
    <property type="protein sequence ID" value="MDI1491543.1"/>
    <property type="molecule type" value="Genomic_DNA"/>
</dbReference>
<dbReference type="AlphaFoldDB" id="A0AA43QVA3"/>
<sequence length="398" mass="44105">MAVLKNARKEICQLSYCPLWWSATDREQRNEDAAYQKLPGDENCFCRGLTASSAHERTVLLPIPVLQATADESVLVIEGCSYLGSHLIRYLIDNKDATSISVIDVETHKDRHPNVTYHELDICSCEEVSSKFRQIRPNTAFHTASSFAFGFDLTFYEKVNIGGAKNLLRAAEAVSTVKAFIYTSSASVIHDGASDLVFATDDTPIVILPAQRCLYSHNKAMGEKFVLEAHRQAGNMLTCSIRLSDMFGEDDPSSTKPMIDAAASGKYRYQMGDGRNLFDRTLVENVVPAHVLAAYPHISAPPSSSIPVDERVDGEAFIITNDEPLGLIMVALMEWAIWISSLGKQDSKAISAGIRYSMMDRTYNIEKAKKRLGYRPTVDMNEGIRKAGESFKKEKKGA</sequence>
<dbReference type="InterPro" id="IPR036291">
    <property type="entry name" value="NAD(P)-bd_dom_sf"/>
</dbReference>
<evidence type="ECO:0000256" key="2">
    <source>
        <dbReference type="ARBA" id="ARBA00023002"/>
    </source>
</evidence>
<dbReference type="PANTHER" id="PTHR43245">
    <property type="entry name" value="BIFUNCTIONAL POLYMYXIN RESISTANCE PROTEIN ARNA"/>
    <property type="match status" value="1"/>
</dbReference>
<dbReference type="PANTHER" id="PTHR43245:SF51">
    <property type="entry name" value="SHORT CHAIN DEHYDROGENASE_REDUCTASE FAMILY 42E, MEMBER 2"/>
    <property type="match status" value="1"/>
</dbReference>
<feature type="domain" description="3-beta hydroxysteroid dehydrogenase/isomerase" evidence="3">
    <location>
        <begin position="75"/>
        <end position="326"/>
    </location>
</feature>
<dbReference type="GO" id="GO:0006694">
    <property type="term" value="P:steroid biosynthetic process"/>
    <property type="evidence" value="ECO:0007669"/>
    <property type="project" value="InterPro"/>
</dbReference>
<dbReference type="SUPFAM" id="SSF51735">
    <property type="entry name" value="NAD(P)-binding Rossmann-fold domains"/>
    <property type="match status" value="1"/>
</dbReference>
<dbReference type="EC" id="1.1.1.170" evidence="4"/>
<dbReference type="InterPro" id="IPR050177">
    <property type="entry name" value="Lipid_A_modif_metabolic_enz"/>
</dbReference>
<evidence type="ECO:0000259" key="3">
    <source>
        <dbReference type="Pfam" id="PF01073"/>
    </source>
</evidence>
<comment type="caution">
    <text evidence="4">The sequence shown here is derived from an EMBL/GenBank/DDBJ whole genome shotgun (WGS) entry which is preliminary data.</text>
</comment>
<dbReference type="InterPro" id="IPR002225">
    <property type="entry name" value="3Beta_OHSteriod_DH/Estase"/>
</dbReference>
<evidence type="ECO:0000256" key="1">
    <source>
        <dbReference type="ARBA" id="ARBA00009219"/>
    </source>
</evidence>
<evidence type="ECO:0000313" key="4">
    <source>
        <dbReference type="EMBL" id="MDI1491543.1"/>
    </source>
</evidence>
<evidence type="ECO:0000313" key="5">
    <source>
        <dbReference type="Proteomes" id="UP001161017"/>
    </source>
</evidence>
<accession>A0AA43QVA3</accession>